<organism evidence="2 3">
    <name type="scientific">Pseudomonas syringae pv. actinidiae</name>
    <dbReference type="NCBI Taxonomy" id="103796"/>
    <lineage>
        <taxon>Bacteria</taxon>
        <taxon>Pseudomonadati</taxon>
        <taxon>Pseudomonadota</taxon>
        <taxon>Gammaproteobacteria</taxon>
        <taxon>Pseudomonadales</taxon>
        <taxon>Pseudomonadaceae</taxon>
        <taxon>Pseudomonas</taxon>
        <taxon>Pseudomonas syringae</taxon>
    </lineage>
</organism>
<evidence type="ECO:0000313" key="3">
    <source>
        <dbReference type="Proteomes" id="UP000281806"/>
    </source>
</evidence>
<dbReference type="Proteomes" id="UP000281806">
    <property type="component" value="Unassembled WGS sequence"/>
</dbReference>
<proteinExistence type="predicted"/>
<sequence>MLGVVMSRIGVNSITVRLLKPNLDPEDGLSPKYGPSGAKELKGQDWEGSGEGILYYGQVYDRTPEWLALLEPHISDPFGSLHSSGSAAILFLYVQKRWMALCFGYAHLALEEDAFVHQFGLKVALNTVPRGSLLSLDLATPDAVTFQKRIQASKLSDFSQFGMDTLRDLARVAGGQPSDDGFAKFVAGKDALSLDAPLAPSEFHDKCAEILKAYKSIAYKRDYAWFDNVREETSSERLKILDRQLYSEIRAIRGGANSLLHMSPPEILDYQEGAELGYTGFGSRKCEFTKLSITDYVDELNRLTCTQTMEVMKSSHRVRSVSQKSGEPIGWKVYDCLNWECTLTKPTRTHYVLFAGKWYEISATFKDLVEKHFDSIPDFSIIGRTSCLNEEELIADITAKRPDLIKLDRTKINPEGVTAGNLEPCDFYSNDKIFIHLKDGGSSGPISHLWMQGVVSAEAFVADSKFRTKLKDTVSKTKGGSAFLKSLPDGRKSDFNRSDYTVVYGIMRPPYKGGSLGIPFFSKVSLMAACDRLRRTGMKIGKELIEKISPTSGASTKTKKAKTATKAGAAKPSKAP</sequence>
<name>A0A7Z6UDF2_PSESF</name>
<gene>
    <name evidence="2" type="ORF">ALP83_00359</name>
</gene>
<protein>
    <submittedName>
        <fullName evidence="2">Sporadically distributed protein, family</fullName>
    </submittedName>
</protein>
<feature type="compositionally biased region" description="Low complexity" evidence="1">
    <location>
        <begin position="564"/>
        <end position="576"/>
    </location>
</feature>
<dbReference type="EMBL" id="RBRZ01000120">
    <property type="protein sequence ID" value="RMR52257.1"/>
    <property type="molecule type" value="Genomic_DNA"/>
</dbReference>
<evidence type="ECO:0000256" key="1">
    <source>
        <dbReference type="SAM" id="MobiDB-lite"/>
    </source>
</evidence>
<feature type="region of interest" description="Disordered" evidence="1">
    <location>
        <begin position="549"/>
        <end position="576"/>
    </location>
</feature>
<evidence type="ECO:0000313" key="2">
    <source>
        <dbReference type="EMBL" id="RMR52257.1"/>
    </source>
</evidence>
<reference evidence="2 3" key="1">
    <citation type="submission" date="2018-08" db="EMBL/GenBank/DDBJ databases">
        <title>Recombination of ecologically and evolutionarily significant loci maintains genetic cohesion in the Pseudomonas syringae species complex.</title>
        <authorList>
            <person name="Dillon M."/>
            <person name="Thakur S."/>
            <person name="Almeida R.N.D."/>
            <person name="Weir B.S."/>
            <person name="Guttman D.S."/>
        </authorList>
    </citation>
    <scope>NUCLEOTIDE SEQUENCE [LARGE SCALE GENOMIC DNA]</scope>
    <source>
        <strain evidence="2 3">ICMP 19198</strain>
    </source>
</reference>
<accession>A0A7Z6UDF2</accession>
<dbReference type="NCBIfam" id="TIGR04141">
    <property type="entry name" value="TIGR04141 family sporadically distributed protein"/>
    <property type="match status" value="1"/>
</dbReference>
<dbReference type="AlphaFoldDB" id="A0A7Z6UDF2"/>
<dbReference type="Pfam" id="PF19614">
    <property type="entry name" value="DUF6119"/>
    <property type="match status" value="1"/>
</dbReference>
<dbReference type="InterPro" id="IPR026487">
    <property type="entry name" value="CHP04141"/>
</dbReference>
<comment type="caution">
    <text evidence="2">The sequence shown here is derived from an EMBL/GenBank/DDBJ whole genome shotgun (WGS) entry which is preliminary data.</text>
</comment>